<evidence type="ECO:0000256" key="2">
    <source>
        <dbReference type="ARBA" id="ARBA00022515"/>
    </source>
</evidence>
<dbReference type="HAMAP" id="MF_00974">
    <property type="entry name" value="DNA_primase_DnaG"/>
    <property type="match status" value="1"/>
</dbReference>
<dbReference type="GO" id="GO:0006269">
    <property type="term" value="P:DNA replication, synthesis of primer"/>
    <property type="evidence" value="ECO:0007669"/>
    <property type="project" value="UniProtKB-UniRule"/>
</dbReference>
<dbReference type="SMART" id="SM00400">
    <property type="entry name" value="ZnF_CHCC"/>
    <property type="match status" value="1"/>
</dbReference>
<keyword evidence="4 12" id="KW-0548">Nucleotidyltransferase</keyword>
<dbReference type="GO" id="GO:0000428">
    <property type="term" value="C:DNA-directed RNA polymerase complex"/>
    <property type="evidence" value="ECO:0007669"/>
    <property type="project" value="UniProtKB-KW"/>
</dbReference>
<keyword evidence="1 12" id="KW-0240">DNA-directed RNA polymerase</keyword>
<dbReference type="InterPro" id="IPR050219">
    <property type="entry name" value="DnaG_primase"/>
</dbReference>
<dbReference type="EMBL" id="LBWB01000005">
    <property type="protein sequence ID" value="KKR01318.1"/>
    <property type="molecule type" value="Genomic_DNA"/>
</dbReference>
<accession>A0A0G0MDQ3</accession>
<evidence type="ECO:0000256" key="3">
    <source>
        <dbReference type="ARBA" id="ARBA00022679"/>
    </source>
</evidence>
<dbReference type="Pfam" id="PF08275">
    <property type="entry name" value="DNAG_N"/>
    <property type="match status" value="1"/>
</dbReference>
<dbReference type="FunFam" id="3.90.580.10:FF:000001">
    <property type="entry name" value="DNA primase"/>
    <property type="match status" value="1"/>
</dbReference>
<feature type="domain" description="Toprim" evidence="16">
    <location>
        <begin position="254"/>
        <end position="335"/>
    </location>
</feature>
<dbReference type="Gene3D" id="3.90.580.10">
    <property type="entry name" value="Zinc finger, CHC2-type domain"/>
    <property type="match status" value="1"/>
</dbReference>
<evidence type="ECO:0000256" key="8">
    <source>
        <dbReference type="ARBA" id="ARBA00022833"/>
    </source>
</evidence>
<dbReference type="SUPFAM" id="SSF56731">
    <property type="entry name" value="DNA primase core"/>
    <property type="match status" value="1"/>
</dbReference>
<evidence type="ECO:0000256" key="7">
    <source>
        <dbReference type="ARBA" id="ARBA00022771"/>
    </source>
</evidence>
<keyword evidence="10 12" id="KW-0238">DNA-binding</keyword>
<dbReference type="Gene3D" id="3.40.1360.10">
    <property type="match status" value="1"/>
</dbReference>
<comment type="cofactor">
    <cofactor evidence="12 13 14">
        <name>Zn(2+)</name>
        <dbReference type="ChEBI" id="CHEBI:29105"/>
    </cofactor>
    <text evidence="12 13 14">Binds 1 zinc ion per monomer.</text>
</comment>
<gene>
    <name evidence="12" type="primary">dnaG</name>
    <name evidence="17" type="ORF">UT24_C0005G0027</name>
</gene>
<evidence type="ECO:0000256" key="1">
    <source>
        <dbReference type="ARBA" id="ARBA00022478"/>
    </source>
</evidence>
<evidence type="ECO:0000256" key="12">
    <source>
        <dbReference type="HAMAP-Rule" id="MF_00974"/>
    </source>
</evidence>
<comment type="function">
    <text evidence="12 13">RNA polymerase that catalyzes the synthesis of short RNA molecules used as primers for DNA polymerase during DNA replication.</text>
</comment>
<comment type="catalytic activity">
    <reaction evidence="12">
        <text>ssDNA + n NTP = ssDNA/pppN(pN)n-1 hybrid + (n-1) diphosphate.</text>
        <dbReference type="EC" id="2.7.7.101"/>
    </reaction>
</comment>
<dbReference type="Gene3D" id="3.90.980.10">
    <property type="entry name" value="DNA primase, catalytic core, N-terminal domain"/>
    <property type="match status" value="1"/>
</dbReference>
<evidence type="ECO:0000259" key="16">
    <source>
        <dbReference type="PROSITE" id="PS50880"/>
    </source>
</evidence>
<dbReference type="InterPro" id="IPR037068">
    <property type="entry name" value="DNA_primase_core_N_sf"/>
</dbReference>
<keyword evidence="6 12" id="KW-0479">Metal-binding</keyword>
<dbReference type="InterPro" id="IPR013264">
    <property type="entry name" value="DNAG_N"/>
</dbReference>
<dbReference type="PANTHER" id="PTHR30313:SF2">
    <property type="entry name" value="DNA PRIMASE"/>
    <property type="match status" value="1"/>
</dbReference>
<feature type="coiled-coil region" evidence="15">
    <location>
        <begin position="546"/>
        <end position="592"/>
    </location>
</feature>
<dbReference type="PIRSF" id="PIRSF002811">
    <property type="entry name" value="DnaG"/>
    <property type="match status" value="1"/>
</dbReference>
<name>A0A0G0MDQ3_9BACT</name>
<dbReference type="NCBIfam" id="TIGR01391">
    <property type="entry name" value="dnaG"/>
    <property type="match status" value="1"/>
</dbReference>
<dbReference type="PANTHER" id="PTHR30313">
    <property type="entry name" value="DNA PRIMASE"/>
    <property type="match status" value="1"/>
</dbReference>
<keyword evidence="8 12" id="KW-0862">Zinc</keyword>
<keyword evidence="9" id="KW-0460">Magnesium</keyword>
<keyword evidence="15" id="KW-0175">Coiled coil</keyword>
<evidence type="ECO:0000256" key="14">
    <source>
        <dbReference type="PIRSR" id="PIRSR002811-1"/>
    </source>
</evidence>
<dbReference type="InterPro" id="IPR006171">
    <property type="entry name" value="TOPRIM_dom"/>
</dbReference>
<evidence type="ECO:0000256" key="4">
    <source>
        <dbReference type="ARBA" id="ARBA00022695"/>
    </source>
</evidence>
<dbReference type="PATRIC" id="fig|1618574.4.peg.370"/>
<dbReference type="Pfam" id="PF01807">
    <property type="entry name" value="Zn_ribbon_DnaG"/>
    <property type="match status" value="1"/>
</dbReference>
<dbReference type="InterPro" id="IPR002694">
    <property type="entry name" value="Znf_CHC2"/>
</dbReference>
<evidence type="ECO:0000256" key="6">
    <source>
        <dbReference type="ARBA" id="ARBA00022723"/>
    </source>
</evidence>
<keyword evidence="2 12" id="KW-0639">Primosome</keyword>
<feature type="zinc finger region" description="CHC2-type" evidence="12 14">
    <location>
        <begin position="35"/>
        <end position="59"/>
    </location>
</feature>
<dbReference type="SUPFAM" id="SSF57783">
    <property type="entry name" value="Zinc beta-ribbon"/>
    <property type="match status" value="1"/>
</dbReference>
<evidence type="ECO:0000256" key="15">
    <source>
        <dbReference type="SAM" id="Coils"/>
    </source>
</evidence>
<evidence type="ECO:0000256" key="9">
    <source>
        <dbReference type="ARBA" id="ARBA00022842"/>
    </source>
</evidence>
<evidence type="ECO:0000313" key="18">
    <source>
        <dbReference type="Proteomes" id="UP000033881"/>
    </source>
</evidence>
<organism evidence="17 18">
    <name type="scientific">Candidatus Woesebacteria bacterium GW2011_GWB1_39_12</name>
    <dbReference type="NCBI Taxonomy" id="1618574"/>
    <lineage>
        <taxon>Bacteria</taxon>
        <taxon>Candidatus Woeseibacteriota</taxon>
    </lineage>
</organism>
<reference evidence="17 18" key="1">
    <citation type="journal article" date="2015" name="Nature">
        <title>rRNA introns, odd ribosomes, and small enigmatic genomes across a large radiation of phyla.</title>
        <authorList>
            <person name="Brown C.T."/>
            <person name="Hug L.A."/>
            <person name="Thomas B.C."/>
            <person name="Sharon I."/>
            <person name="Castelle C.J."/>
            <person name="Singh A."/>
            <person name="Wilkins M.J."/>
            <person name="Williams K.H."/>
            <person name="Banfield J.F."/>
        </authorList>
    </citation>
    <scope>NUCLEOTIDE SEQUENCE [LARGE SCALE GENOMIC DNA]</scope>
</reference>
<evidence type="ECO:0000256" key="13">
    <source>
        <dbReference type="PIRNR" id="PIRNR002811"/>
    </source>
</evidence>
<dbReference type="PROSITE" id="PS50880">
    <property type="entry name" value="TOPRIM"/>
    <property type="match status" value="1"/>
</dbReference>
<dbReference type="GO" id="GO:0003677">
    <property type="term" value="F:DNA binding"/>
    <property type="evidence" value="ECO:0007669"/>
    <property type="project" value="UniProtKB-KW"/>
</dbReference>
<dbReference type="STRING" id="1618574.UT24_C0005G0027"/>
<keyword evidence="7 12" id="KW-0863">Zinc-finger</keyword>
<dbReference type="Proteomes" id="UP000033881">
    <property type="component" value="Unassembled WGS sequence"/>
</dbReference>
<dbReference type="SMART" id="SM00493">
    <property type="entry name" value="TOPRIM"/>
    <property type="match status" value="1"/>
</dbReference>
<dbReference type="GO" id="GO:1990077">
    <property type="term" value="C:primosome complex"/>
    <property type="evidence" value="ECO:0007669"/>
    <property type="project" value="UniProtKB-KW"/>
</dbReference>
<dbReference type="GO" id="GO:0008270">
    <property type="term" value="F:zinc ion binding"/>
    <property type="evidence" value="ECO:0007669"/>
    <property type="project" value="UniProtKB-UniRule"/>
</dbReference>
<dbReference type="InterPro" id="IPR019475">
    <property type="entry name" value="DNA_primase_DnaB-bd"/>
</dbReference>
<dbReference type="InterPro" id="IPR034151">
    <property type="entry name" value="TOPRIM_DnaG_bac"/>
</dbReference>
<dbReference type="CDD" id="cd03364">
    <property type="entry name" value="TOPRIM_DnaG_primases"/>
    <property type="match status" value="1"/>
</dbReference>
<comment type="domain">
    <text evidence="12">Contains an N-terminal zinc-binding domain, a central core domain that contains the primase activity, and a C-terminal DnaB-binding domain.</text>
</comment>
<evidence type="ECO:0000256" key="11">
    <source>
        <dbReference type="ARBA" id="ARBA00023163"/>
    </source>
</evidence>
<dbReference type="InterPro" id="IPR006295">
    <property type="entry name" value="DNA_primase_DnaG"/>
</dbReference>
<sequence>MADQVDEVKSKIDIVSLISEYVELKRAGRNYKALCPFHSEKSPSFMVSPELQIFKCFGCQKGGDAITFLQEYEGMDFPEALKFLAERVGVKLIRENFVGKDNKERLYEINSLASRFYHYILLNHNAGKIALDYLKNERGVKLDTIKTFQIGYSPDTPLAFKKYLVEKKKISLKELEKVGLIYSKNGVAFDRFRGRIIFPLHDHRGNIVGFSGRVLPEARNDIAKYINSPETEIYHKSKILFGLQFTKGEIKKEKEAVIVEGELDAISSWQVGIKNIVAIKGSALTDEQVRLLGRFTQKLILALDTDFAGNEAARRGFETAEKLGFDIKVAKLYGFKDPDEAARKDPEKLKESLTKAKDVWDFIIDLIFERYPSLNGSDKAKISREIIPILSDIKDKIVQAHYIDIVARKLGVSLEVVSEQVNKVVGEEVEKPKLEILVKPQAKMRRELLEERFLAIVFRYDPRILLKNTRLIKLIQTPLAKRIVEEFKSFSKKHADFDPSLFASLLPGELVDGYVDLILKDIKGLDPENPERMEKEIVLIEKELSVLDVKEKLEEVSLQIGDLEELKDLKMVKRKEEEFGELTKKLNELEHKNFKGIIL</sequence>
<evidence type="ECO:0000313" key="17">
    <source>
        <dbReference type="EMBL" id="KKR01318.1"/>
    </source>
</evidence>
<comment type="caution">
    <text evidence="17">The sequence shown here is derived from an EMBL/GenBank/DDBJ whole genome shotgun (WGS) entry which is preliminary data.</text>
</comment>
<keyword evidence="3 12" id="KW-0808">Transferase</keyword>
<protein>
    <recommendedName>
        <fullName evidence="12 13">DNA primase</fullName>
        <ecNumber evidence="12">2.7.7.101</ecNumber>
    </recommendedName>
</protein>
<evidence type="ECO:0000256" key="10">
    <source>
        <dbReference type="ARBA" id="ARBA00023125"/>
    </source>
</evidence>
<comment type="similarity">
    <text evidence="12 13">Belongs to the DnaG primase family.</text>
</comment>
<proteinExistence type="inferred from homology"/>
<evidence type="ECO:0000256" key="5">
    <source>
        <dbReference type="ARBA" id="ARBA00022705"/>
    </source>
</evidence>
<dbReference type="Pfam" id="PF10410">
    <property type="entry name" value="DnaB_bind"/>
    <property type="match status" value="1"/>
</dbReference>
<dbReference type="Pfam" id="PF13155">
    <property type="entry name" value="Toprim_2"/>
    <property type="match status" value="1"/>
</dbReference>
<dbReference type="InterPro" id="IPR036977">
    <property type="entry name" value="DNA_primase_Znf_CHC2"/>
</dbReference>
<dbReference type="GO" id="GO:0005737">
    <property type="term" value="C:cytoplasm"/>
    <property type="evidence" value="ECO:0007669"/>
    <property type="project" value="TreeGrafter"/>
</dbReference>
<keyword evidence="5 12" id="KW-0235">DNA replication</keyword>
<comment type="subunit">
    <text evidence="12">Monomer. Interacts with DnaB.</text>
</comment>
<dbReference type="InterPro" id="IPR030846">
    <property type="entry name" value="DnaG_bac"/>
</dbReference>
<dbReference type="AlphaFoldDB" id="A0A0G0MDQ3"/>
<dbReference type="GO" id="GO:0003899">
    <property type="term" value="F:DNA-directed RNA polymerase activity"/>
    <property type="evidence" value="ECO:0007669"/>
    <property type="project" value="UniProtKB-UniRule"/>
</dbReference>
<keyword evidence="11 12" id="KW-0804">Transcription</keyword>
<dbReference type="EC" id="2.7.7.101" evidence="12"/>